<dbReference type="NCBIfam" id="TIGR02074">
    <property type="entry name" value="PBP_1a_fam"/>
    <property type="match status" value="1"/>
</dbReference>
<evidence type="ECO:0000256" key="17">
    <source>
        <dbReference type="ARBA" id="ARBA00022984"/>
    </source>
</evidence>
<comment type="subcellular location">
    <subcellularLocation>
        <location evidence="1">Cell inner membrane</location>
        <topology evidence="1">Single-pass type II membrane protein</topology>
    </subcellularLocation>
</comment>
<dbReference type="InterPro" id="IPR050396">
    <property type="entry name" value="Glycosyltr_51/Transpeptidase"/>
</dbReference>
<evidence type="ECO:0000256" key="2">
    <source>
        <dbReference type="ARBA" id="ARBA00004752"/>
    </source>
</evidence>
<dbReference type="GO" id="GO:0008955">
    <property type="term" value="F:peptidoglycan glycosyltransferase activity"/>
    <property type="evidence" value="ECO:0007669"/>
    <property type="project" value="UniProtKB-EC"/>
</dbReference>
<dbReference type="GO" id="GO:0009002">
    <property type="term" value="F:serine-type D-Ala-D-Ala carboxypeptidase activity"/>
    <property type="evidence" value="ECO:0007669"/>
    <property type="project" value="UniProtKB-EC"/>
</dbReference>
<keyword evidence="11" id="KW-0328">Glycosyltransferase</keyword>
<keyword evidence="9" id="KW-0121">Carboxypeptidase</keyword>
<dbReference type="InterPro" id="IPR012338">
    <property type="entry name" value="Beta-lactam/transpept-like"/>
</dbReference>
<evidence type="ECO:0000256" key="19">
    <source>
        <dbReference type="ARBA" id="ARBA00023136"/>
    </source>
</evidence>
<evidence type="ECO:0000256" key="24">
    <source>
        <dbReference type="ARBA" id="ARBA00044770"/>
    </source>
</evidence>
<dbReference type="GO" id="GO:0006508">
    <property type="term" value="P:proteolysis"/>
    <property type="evidence" value="ECO:0007669"/>
    <property type="project" value="UniProtKB-KW"/>
</dbReference>
<evidence type="ECO:0000256" key="13">
    <source>
        <dbReference type="ARBA" id="ARBA00022692"/>
    </source>
</evidence>
<dbReference type="UniPathway" id="UPA00219"/>
<keyword evidence="20" id="KW-0046">Antibiotic resistance</keyword>
<keyword evidence="19 27" id="KW-0472">Membrane</keyword>
<dbReference type="Pfam" id="PF00905">
    <property type="entry name" value="Transpeptidase"/>
    <property type="match status" value="1"/>
</dbReference>
<dbReference type="Pfam" id="PF17092">
    <property type="entry name" value="PCB_OB"/>
    <property type="match status" value="1"/>
</dbReference>
<reference evidence="31 32" key="1">
    <citation type="submission" date="2018-07" db="EMBL/GenBank/DDBJ databases">
        <title>Genomic Encyclopedia of Type Strains, Phase IV (KMG-IV): sequencing the most valuable type-strain genomes for metagenomic binning, comparative biology and taxonomic classification.</title>
        <authorList>
            <person name="Goeker M."/>
        </authorList>
    </citation>
    <scope>NUCLEOTIDE SEQUENCE [LARGE SCALE GENOMIC DNA]</scope>
    <source>
        <strain evidence="31 32">DSM 26725</strain>
    </source>
</reference>
<evidence type="ECO:0000256" key="4">
    <source>
        <dbReference type="ARBA" id="ARBA00007739"/>
    </source>
</evidence>
<evidence type="ECO:0000256" key="27">
    <source>
        <dbReference type="SAM" id="Phobius"/>
    </source>
</evidence>
<evidence type="ECO:0000256" key="7">
    <source>
        <dbReference type="ARBA" id="ARBA00022475"/>
    </source>
</evidence>
<dbReference type="AlphaFoldDB" id="A0A3D9FF77"/>
<evidence type="ECO:0000256" key="16">
    <source>
        <dbReference type="ARBA" id="ARBA00022968"/>
    </source>
</evidence>
<evidence type="ECO:0000256" key="5">
    <source>
        <dbReference type="ARBA" id="ARBA00012448"/>
    </source>
</evidence>
<dbReference type="Gene3D" id="3.40.710.10">
    <property type="entry name" value="DD-peptidase/beta-lactamase superfamily"/>
    <property type="match status" value="1"/>
</dbReference>
<comment type="similarity">
    <text evidence="4">In the N-terminal section; belongs to the glycosyltransferase 51 family.</text>
</comment>
<evidence type="ECO:0000256" key="11">
    <source>
        <dbReference type="ARBA" id="ARBA00022676"/>
    </source>
</evidence>
<dbReference type="GO" id="GO:0030288">
    <property type="term" value="C:outer membrane-bounded periplasmic space"/>
    <property type="evidence" value="ECO:0007669"/>
    <property type="project" value="TreeGrafter"/>
</dbReference>
<dbReference type="EMBL" id="QRDP01000004">
    <property type="protein sequence ID" value="RED16227.1"/>
    <property type="molecule type" value="Genomic_DNA"/>
</dbReference>
<dbReference type="InterPro" id="IPR036950">
    <property type="entry name" value="PBP_transglycosylase"/>
</dbReference>
<sequence length="842" mass="92656">MTEATEPDMNVKLRREATGFIAGARRVLGKRRYRWPLYLLVVALIAMLAFWMTFMRDLPSAESLLDYEPALPTFVRDVNGEPVQSFARERRVELAYEEFPPVLIRAFLAAEDKTFFSHNGLDYTGLFGAVIDYVSKMGSGERARGGSTITQQVAKNLLLTDDYSITRKIREAILATRIENVLTKEQILELYLNQIFLGRNSYGVQAAARAYFDKDVADLELHEAAFLAGLPQAPSRYNPITNPDLALRRRNLVLNMMLENDWITAEEHRAARATPLGTTRTTQSVTDNVGGYYMEEVRRILVDSFGENAEDGPYGIYTGGLWVRTSYDPDMQTSAENSLRAGLLRFDRGRPWGGPVASIPMDDGEWQSRLRSANLSVGYEDWRVAVVISKDGNAAQIGFSDGETASLPRSAASVARRGGGTAFSTIEPGDIITVRPTGSGYALARVPDISGGMVVEDVQTGRVFAMQGGFSSTLEAFNRATQAERQPGSSIKPFVYAAALENGMTPASIIVDGPFCVYQGARLGNKCFRNSGGGVAGPQTLRWGLENSRNLMTVRAASDIGMENVVELIRNAGIGEHEPFLSTSLGAGDTTVLRLVNAYGMLANHGRDVGPSLIDYVQNRDGDVIYPANWRACEGCNARDWDGERMPRPPIPGRQVVDPMTAFQMVHILQGVVQRGTATLLRDLNRPVFGKTGTTTGPTNVWFVGGTPNIVAGVYLGYDRQARSLGYGAGGTLAAPIFRQFMAETMEGRAVVPFRAPRGIRMVRIDRRSGRRVFGGWPSRDPRSAIIWEAFRPDSEPTRTIRRDVVARRPVRAVPLEEAQNTIESNAPRNDSEFLQSEGGIY</sequence>
<keyword evidence="15" id="KW-0133">Cell shape</keyword>
<evidence type="ECO:0000256" key="1">
    <source>
        <dbReference type="ARBA" id="ARBA00004249"/>
    </source>
</evidence>
<evidence type="ECO:0000256" key="25">
    <source>
        <dbReference type="ARBA" id="ARBA00049902"/>
    </source>
</evidence>
<evidence type="ECO:0000259" key="29">
    <source>
        <dbReference type="Pfam" id="PF00912"/>
    </source>
</evidence>
<dbReference type="GO" id="GO:0009252">
    <property type="term" value="P:peptidoglycan biosynthetic process"/>
    <property type="evidence" value="ECO:0007669"/>
    <property type="project" value="UniProtKB-UniPathway"/>
</dbReference>
<dbReference type="EC" id="2.4.99.28" evidence="24"/>
<gene>
    <name evidence="31" type="ORF">DFR46_1245</name>
</gene>
<dbReference type="OrthoDB" id="9766909at2"/>
<evidence type="ECO:0000313" key="32">
    <source>
        <dbReference type="Proteomes" id="UP000256310"/>
    </source>
</evidence>
<comment type="pathway">
    <text evidence="26">Glycan biosynthesis.</text>
</comment>
<keyword evidence="7" id="KW-1003">Cell membrane</keyword>
<dbReference type="InterPro" id="IPR001460">
    <property type="entry name" value="PCN-bd_Tpept"/>
</dbReference>
<evidence type="ECO:0000256" key="22">
    <source>
        <dbReference type="ARBA" id="ARBA00023316"/>
    </source>
</evidence>
<name>A0A3D9FF77_9SPHN</name>
<dbReference type="InterPro" id="IPR023346">
    <property type="entry name" value="Lysozyme-like_dom_sf"/>
</dbReference>
<keyword evidence="13 27" id="KW-0812">Transmembrane</keyword>
<dbReference type="InterPro" id="IPR001264">
    <property type="entry name" value="Glyco_trans_51"/>
</dbReference>
<feature type="domain" description="Penicillin-binding protein transpeptidase" evidence="28">
    <location>
        <begin position="451"/>
        <end position="742"/>
    </location>
</feature>
<feature type="domain" description="Glycosyl transferase family 51" evidence="29">
    <location>
        <begin position="80"/>
        <end position="257"/>
    </location>
</feature>
<evidence type="ECO:0000256" key="8">
    <source>
        <dbReference type="ARBA" id="ARBA00022519"/>
    </source>
</evidence>
<evidence type="ECO:0000256" key="9">
    <source>
        <dbReference type="ARBA" id="ARBA00022645"/>
    </source>
</evidence>
<dbReference type="EC" id="3.4.16.4" evidence="5"/>
<dbReference type="GO" id="GO:0008360">
    <property type="term" value="P:regulation of cell shape"/>
    <property type="evidence" value="ECO:0007669"/>
    <property type="project" value="UniProtKB-KW"/>
</dbReference>
<evidence type="ECO:0000259" key="30">
    <source>
        <dbReference type="Pfam" id="PF17092"/>
    </source>
</evidence>
<dbReference type="InterPro" id="IPR031376">
    <property type="entry name" value="PCB_OB"/>
</dbReference>
<keyword evidence="8" id="KW-0997">Cell inner membrane</keyword>
<dbReference type="PANTHER" id="PTHR32282">
    <property type="entry name" value="BINDING PROTEIN TRANSPEPTIDASE, PUTATIVE-RELATED"/>
    <property type="match status" value="1"/>
</dbReference>
<keyword evidence="17" id="KW-0573">Peptidoglycan synthesis</keyword>
<organism evidence="31 32">
    <name type="scientific">Parasphingopyxis lamellibrachiae</name>
    <dbReference type="NCBI Taxonomy" id="680125"/>
    <lineage>
        <taxon>Bacteria</taxon>
        <taxon>Pseudomonadati</taxon>
        <taxon>Pseudomonadota</taxon>
        <taxon>Alphaproteobacteria</taxon>
        <taxon>Sphingomonadales</taxon>
        <taxon>Sphingomonadaceae</taxon>
        <taxon>Parasphingopyxis</taxon>
    </lineage>
</organism>
<evidence type="ECO:0000256" key="23">
    <source>
        <dbReference type="ARBA" id="ARBA00034000"/>
    </source>
</evidence>
<evidence type="ECO:0000256" key="18">
    <source>
        <dbReference type="ARBA" id="ARBA00022989"/>
    </source>
</evidence>
<dbReference type="GO" id="GO:0005886">
    <property type="term" value="C:plasma membrane"/>
    <property type="evidence" value="ECO:0007669"/>
    <property type="project" value="UniProtKB-SubCell"/>
</dbReference>
<keyword evidence="18 27" id="KW-1133">Transmembrane helix</keyword>
<comment type="caution">
    <text evidence="31">The sequence shown here is derived from an EMBL/GenBank/DDBJ whole genome shotgun (WGS) entry which is preliminary data.</text>
</comment>
<evidence type="ECO:0000256" key="14">
    <source>
        <dbReference type="ARBA" id="ARBA00022801"/>
    </source>
</evidence>
<dbReference type="FunFam" id="1.10.3810.10:FF:000003">
    <property type="entry name" value="Penicillin-binding protein 1a"/>
    <property type="match status" value="1"/>
</dbReference>
<dbReference type="SUPFAM" id="SSF53955">
    <property type="entry name" value="Lysozyme-like"/>
    <property type="match status" value="1"/>
</dbReference>
<comment type="similarity">
    <text evidence="3">In the C-terminal section; belongs to the transpeptidase family.</text>
</comment>
<comment type="catalytic activity">
    <reaction evidence="25">
        <text>[GlcNAc-(1-&gt;4)-Mur2Ac(oyl-L-Ala-gamma-D-Glu-L-Lys-D-Ala-D-Ala)](n)-di-trans,octa-cis-undecaprenyl diphosphate + beta-D-GlcNAc-(1-&gt;4)-Mur2Ac(oyl-L-Ala-gamma-D-Glu-L-Lys-D-Ala-D-Ala)-di-trans,octa-cis-undecaprenyl diphosphate = [GlcNAc-(1-&gt;4)-Mur2Ac(oyl-L-Ala-gamma-D-Glu-L-Lys-D-Ala-D-Ala)](n+1)-di-trans,octa-cis-undecaprenyl diphosphate + di-trans,octa-cis-undecaprenyl diphosphate + H(+)</text>
        <dbReference type="Rhea" id="RHEA:23708"/>
        <dbReference type="Rhea" id="RHEA-COMP:9602"/>
        <dbReference type="Rhea" id="RHEA-COMP:9603"/>
        <dbReference type="ChEBI" id="CHEBI:15378"/>
        <dbReference type="ChEBI" id="CHEBI:58405"/>
        <dbReference type="ChEBI" id="CHEBI:60033"/>
        <dbReference type="ChEBI" id="CHEBI:78435"/>
        <dbReference type="EC" id="2.4.99.28"/>
    </reaction>
</comment>
<keyword evidence="32" id="KW-1185">Reference proteome</keyword>
<evidence type="ECO:0000256" key="3">
    <source>
        <dbReference type="ARBA" id="ARBA00007090"/>
    </source>
</evidence>
<evidence type="ECO:0000256" key="10">
    <source>
        <dbReference type="ARBA" id="ARBA00022670"/>
    </source>
</evidence>
<protein>
    <recommendedName>
        <fullName evidence="6">Penicillin-binding protein 1A</fullName>
        <ecNumber evidence="24">2.4.99.28</ecNumber>
        <ecNumber evidence="5">3.4.16.4</ecNumber>
    </recommendedName>
</protein>
<proteinExistence type="inferred from homology"/>
<keyword evidence="21" id="KW-0511">Multifunctional enzyme</keyword>
<keyword evidence="12" id="KW-0808">Transferase</keyword>
<dbReference type="Gene3D" id="1.10.3810.10">
    <property type="entry name" value="Biosynthetic peptidoglycan transglycosylase-like"/>
    <property type="match status" value="1"/>
</dbReference>
<evidence type="ECO:0000256" key="26">
    <source>
        <dbReference type="ARBA" id="ARBA00060592"/>
    </source>
</evidence>
<keyword evidence="14" id="KW-0378">Hydrolase</keyword>
<evidence type="ECO:0000256" key="21">
    <source>
        <dbReference type="ARBA" id="ARBA00023268"/>
    </source>
</evidence>
<dbReference type="RefSeq" id="WP_116235654.1">
    <property type="nucleotide sequence ID" value="NZ_QRDP01000004.1"/>
</dbReference>
<accession>A0A3D9FF77</accession>
<dbReference type="PANTHER" id="PTHR32282:SF27">
    <property type="entry name" value="PENICILLIN-BINDING PROTEIN 1A"/>
    <property type="match status" value="1"/>
</dbReference>
<keyword evidence="22" id="KW-0961">Cell wall biogenesis/degradation</keyword>
<evidence type="ECO:0000256" key="15">
    <source>
        <dbReference type="ARBA" id="ARBA00022960"/>
    </source>
</evidence>
<feature type="domain" description="Penicillin-binding protein OB-like" evidence="30">
    <location>
        <begin position="352"/>
        <end position="449"/>
    </location>
</feature>
<keyword evidence="10" id="KW-0645">Protease</keyword>
<dbReference type="Gene3D" id="2.40.50.140">
    <property type="entry name" value="Nucleic acid-binding proteins"/>
    <property type="match status" value="1"/>
</dbReference>
<dbReference type="SUPFAM" id="SSF56601">
    <property type="entry name" value="beta-lactamase/transpeptidase-like"/>
    <property type="match status" value="1"/>
</dbReference>
<dbReference type="Pfam" id="PF00912">
    <property type="entry name" value="Transgly"/>
    <property type="match status" value="1"/>
</dbReference>
<dbReference type="GO" id="GO:0071555">
    <property type="term" value="P:cell wall organization"/>
    <property type="evidence" value="ECO:0007669"/>
    <property type="project" value="UniProtKB-KW"/>
</dbReference>
<comment type="catalytic activity">
    <reaction evidence="23">
        <text>Preferential cleavage: (Ac)2-L-Lys-D-Ala-|-D-Ala. Also transpeptidation of peptidyl-alanyl moieties that are N-acyl substituents of D-alanine.</text>
        <dbReference type="EC" id="3.4.16.4"/>
    </reaction>
</comment>
<comment type="pathway">
    <text evidence="2">Cell wall biogenesis; peptidoglycan biosynthesis.</text>
</comment>
<evidence type="ECO:0000256" key="12">
    <source>
        <dbReference type="ARBA" id="ARBA00022679"/>
    </source>
</evidence>
<feature type="transmembrane region" description="Helical" evidence="27">
    <location>
        <begin position="35"/>
        <end position="54"/>
    </location>
</feature>
<dbReference type="Proteomes" id="UP000256310">
    <property type="component" value="Unassembled WGS sequence"/>
</dbReference>
<dbReference type="GO" id="GO:0008658">
    <property type="term" value="F:penicillin binding"/>
    <property type="evidence" value="ECO:0007669"/>
    <property type="project" value="InterPro"/>
</dbReference>
<evidence type="ECO:0000256" key="6">
    <source>
        <dbReference type="ARBA" id="ARBA00018638"/>
    </source>
</evidence>
<dbReference type="InterPro" id="IPR012340">
    <property type="entry name" value="NA-bd_OB-fold"/>
</dbReference>
<evidence type="ECO:0000259" key="28">
    <source>
        <dbReference type="Pfam" id="PF00905"/>
    </source>
</evidence>
<evidence type="ECO:0000313" key="31">
    <source>
        <dbReference type="EMBL" id="RED16227.1"/>
    </source>
</evidence>
<evidence type="ECO:0000256" key="20">
    <source>
        <dbReference type="ARBA" id="ARBA00023251"/>
    </source>
</evidence>
<keyword evidence="16" id="KW-0735">Signal-anchor</keyword>
<dbReference type="GO" id="GO:0046677">
    <property type="term" value="P:response to antibiotic"/>
    <property type="evidence" value="ECO:0007669"/>
    <property type="project" value="UniProtKB-KW"/>
</dbReference>